<feature type="domain" description="Fibronectin type-III" evidence="3">
    <location>
        <begin position="1090"/>
        <end position="1181"/>
    </location>
</feature>
<protein>
    <recommendedName>
        <fullName evidence="3">Fibronectin type-III domain-containing protein</fullName>
    </recommendedName>
</protein>
<feature type="domain" description="Fibronectin type-III" evidence="3">
    <location>
        <begin position="615"/>
        <end position="710"/>
    </location>
</feature>
<dbReference type="PANTHER" id="PTHR13817:SF166">
    <property type="entry name" value="NEURONAL IGCAM-RELATED"/>
    <property type="match status" value="1"/>
</dbReference>
<dbReference type="PROSITE" id="PS51257">
    <property type="entry name" value="PROKAR_LIPOPROTEIN"/>
    <property type="match status" value="1"/>
</dbReference>
<dbReference type="RefSeq" id="WP_233231076.1">
    <property type="nucleotide sequence ID" value="NZ_CP017834.1"/>
</dbReference>
<feature type="domain" description="Fibronectin type-III" evidence="3">
    <location>
        <begin position="1383"/>
        <end position="1484"/>
    </location>
</feature>
<evidence type="ECO:0000256" key="1">
    <source>
        <dbReference type="ARBA" id="ARBA00022737"/>
    </source>
</evidence>
<keyword evidence="2" id="KW-0812">Transmembrane</keyword>
<dbReference type="STRING" id="1915309.AXG55_07635"/>
<dbReference type="PANTHER" id="PTHR13817">
    <property type="entry name" value="TITIN"/>
    <property type="match status" value="1"/>
</dbReference>
<accession>A0A1L4D0P4</accession>
<reference evidence="4 5" key="1">
    <citation type="submission" date="2016-10" db="EMBL/GenBank/DDBJ databases">
        <title>Silvanigrella aquatica sp. nov., isolated from a freshwater lake located in the Black Forest, Germany, description of Silvanigrellaceae fam. nov., Silvanigrellales ord. nov., reclassification of the order Bdellovibrionales in the class Oligoflexia, reclassification of the families Bacteriovoracaceae and Halobacteriovoraceae in the new order Bacteriovoracales ord. nov., and reclassification of the family Pseudobacteriovoracaceae in the order Oligoflexiales.</title>
        <authorList>
            <person name="Hahn M.W."/>
            <person name="Schmidt J."/>
            <person name="Koll U."/>
            <person name="Rohde M."/>
            <person name="Verbag S."/>
            <person name="Pitt A."/>
            <person name="Nakai R."/>
            <person name="Naganuma T."/>
            <person name="Lang E."/>
        </authorList>
    </citation>
    <scope>NUCLEOTIDE SEQUENCE [LARGE SCALE GENOMIC DNA]</scope>
    <source>
        <strain evidence="4 5">MWH-Nonnen-W8red</strain>
    </source>
</reference>
<feature type="domain" description="Fibronectin type-III" evidence="3">
    <location>
        <begin position="47"/>
        <end position="137"/>
    </location>
</feature>
<dbReference type="KEGG" id="saqi:AXG55_07635"/>
<dbReference type="InterPro" id="IPR011045">
    <property type="entry name" value="N2O_reductase_N"/>
</dbReference>
<keyword evidence="2" id="KW-0472">Membrane</keyword>
<evidence type="ECO:0000313" key="5">
    <source>
        <dbReference type="Proteomes" id="UP000184731"/>
    </source>
</evidence>
<dbReference type="InterPro" id="IPR003961">
    <property type="entry name" value="FN3_dom"/>
</dbReference>
<keyword evidence="2" id="KW-1133">Transmembrane helix</keyword>
<feature type="domain" description="Fibronectin type-III" evidence="3">
    <location>
        <begin position="712"/>
        <end position="805"/>
    </location>
</feature>
<feature type="domain" description="Fibronectin type-III" evidence="3">
    <location>
        <begin position="2497"/>
        <end position="2600"/>
    </location>
</feature>
<feature type="domain" description="Fibronectin type-III" evidence="3">
    <location>
        <begin position="1183"/>
        <end position="1285"/>
    </location>
</feature>
<feature type="domain" description="Fibronectin type-III" evidence="3">
    <location>
        <begin position="2392"/>
        <end position="2491"/>
    </location>
</feature>
<dbReference type="Gene3D" id="2.60.40.10">
    <property type="entry name" value="Immunoglobulins"/>
    <property type="match status" value="24"/>
</dbReference>
<evidence type="ECO:0000256" key="2">
    <source>
        <dbReference type="SAM" id="Phobius"/>
    </source>
</evidence>
<dbReference type="SUPFAM" id="SSF49265">
    <property type="entry name" value="Fibronectin type III"/>
    <property type="match status" value="13"/>
</dbReference>
<dbReference type="SUPFAM" id="SSF50974">
    <property type="entry name" value="Nitrous oxide reductase, N-terminal domain"/>
    <property type="match status" value="1"/>
</dbReference>
<dbReference type="InterPro" id="IPR036116">
    <property type="entry name" value="FN3_sf"/>
</dbReference>
<gene>
    <name evidence="4" type="ORF">AXG55_07635</name>
</gene>
<sequence length="3460" mass="362145">MWYRAKLWIFFHIVAILVLILGCNYNPLGGNNSHVEQGNAPFLSTPAPFLINGILATSNVVYLTWNTSLKADDYTVVYGTSSGNYTNTAANCAAFQGNSCTISNLVNGTPYYFNVIARNLFGTTQASNEVTVTPNIFTIIVKPSSGTALIVWPDIGGGLASTNYTLQYGTSPTTISNSISGISSPYLLTGLTDGLTYYFQIIASSPAGTALSNIVSALVISPPQAPTFVGTPGVASSGITLNWNAATGSGTIRYTLYHSANQTGPFDSIPTCANLSVLTCLDPRSNLIGGQVYYYYVIATNEGGNSPQSSPASALSYPSVPGGLSVTAATSASNMLSWQPSLGNGNVTYTIYRSTLTPVSLAAGNIVGSVTSTPTTPLFNYTDSSSFIENTNYYYTVTASNLSGTSVNSDTVNIISALSTVPSSLNASSISSNGLSLGWTFAPAGSAPVTFNVYRSNSAITTWNDPVCSNCSNPFVDSGLSENTNYYYMVEAINQRPNAVSVQSITYSATTALFYAPQLYSASTLSSSSISLNWTAVNGNGTVTYDVYRSTSGNTGTFTTKINTLPLTSTSLTDTGLSENTTYWYIIKANNYTPANILVSTLSSSSISATTFINTASTITTTATTVTSNSMTFSWSAALNNTAGVYYAIFRSTDGVSYTQINNSIITTTSYTDSGLTENSNYYYKVYSYNGVKGQPLIISAAQMFTTQIVTAPTLVIDSVSTNSVNLQWNKSIGNASVSYNVYRSLASNVSSSSTVICTNLVSSVNSCLDTNSVSASQTYYYIVTAKNSVNTVVSLSISVVTLPNIPSVPTVTAVDGNVTIIWPQSASPGNASLIKYVVSRSRTIGGIYTTVSNCDNISDNNGGICIDSGVAVDGFPYYYTVSASTQVGQVVTPSTAVSITPIIPISNISTLISGTTATITWTGGTTAAVGTTINVYYSQTQGAPVSGKSVACSNVTTTCSFTGVLGNNYYFTMQANNNLTGIAKTTSYEFLGVFHPVTDLITATAGTGRVTLSWLPVVNATSYSIYFGTSPNPFSTGSVGCTVSPINPDPTTYSCIISGLTNGTQYYFDIFITKSVGGNFIGTDVTATPIGSFDFSVSPVDTQSATLSLIPPLGAVTLNIAYGSSSNNYTTKTITIPATTTFPYTITGLSAGATYYFMVTALSAASSVNANSEQLLVMYIGAPTGLAVSNITSSSMLLSWNIITGNPTATYNLYSSTQDNLTACDTNTSLVPICSVLSTASPNSSCAVNSLLENTNYYYVAAAANANGKLSTCSASKMAVTQLATVPTLSAANVTSNSIDINWPQSSGNGTVNYSLYYATSLPLGSSSFTNLNISPTVQYSYSHKNLSENTIYYYYLSASNLSPSTVTTANNSLAFSATTDIVTPPTLAATVGSHSTINLSWVRSALWGAGAVNYSLYRSLTGADGSWTSAITTITNSTSSPVTYQDTGLSENTIYFYKLVSNNGNKANLTSFTSATTQLNTSPTFSTLNTSTDVTESTIKLSWNPPASWGSNLSNIKYTLYYAEGNAAPYTWNIVNTTPTAATTLTVNTLTQNTIYSFQVRATNDNINYVSSTPLSVTTDLSLTPTFNLTFGTVTANSVVLNWAPNPAPGVGGSTVTYNVYRSTTGAVNTWLPVSNCTNTNIYTCTDLAGLIENTQYFYKVTANNGGATTLVATNNVTTLLATVPILNLSSISPVTATSATLTWSAANGNQTVTYKVYRSTSLPVSTAGAFIHTTTDPSQNTYTDSALTAGSNYYYVVTINNSKNTLTSLPLSIVTLPAQANTPNVSAVGGAVAITWNQNTGTAAFSYLVQRSTTIGTGYETVGTCASVSGTGSTLTCSDVVTVVDGVTTYYYTITAMANGAMGVASAAASVKPILPVDISSINASSTATAINISWTNTTGASSYVVKASTTQMGSATGTATTCTSSGCSLTVGNSPIGALNTTTYFTIIASNGSNATSFSQEFSVTPIPAPVLSVTVTNSQELTVNWSVIANATDYKIYYSTTQGQALSGGVFKDCLLVTSCAIQNLTSGTTYYFALVATRSSGGNLQSTEYTGIPIQSFSLFSVLQNAVNNTTVLDVKWNTTLGATTYVIAYGTTSTSINLGNTEVTAITGSSTQTSSISLLAPGTLYYIKVTAKNANGTLAANAVFSNVTYPVAPKSLNASGVNYNSATLNWQNNYNNVNLTYVVYRSTTNNFTISSSTVQACNASSSSTSLTILSCIDNSSNSSDSSSLTENTLYYYRIVTMLNNVTINSGLATSSGSLSSAPSAVYSFTSALNPSDTITLQSINSTDTTADITWTYDVGTENLNYVVYQSTSTNPITSGKIITCGTGSTTFPSSPSTTNVCNVSGLSQNSIYYFAIVATNNAPSDSVSVTLDNISVTTQLTLIKPAFTVSISSISDTSVKLSWQFNIGNQNVNFTIMQGINPVNISQLGGDCSLSDAAPSLVTQTCTINSLTQNTKYSFQIKANTIAVSSYSYSNTVNPTTQFTAATSGLLSSISATKITDTAITLSWSFAIGGNYIGNAPVTFSVNFTGSNSPVNGCSGLSTTSPTTALSCTVTGLTQNTTYSFTISASNTAPSTLTYSPVSFTTNFNSGNNVTLQTVVSSGPQVTLTFSANYGSANIIYSITQNNTIITPSCNSSTALTTGVPPTTTVICIINGLTENSNFNYTVTATNLNNSNITSATASLITNPITAPIISSITLATTTSLTISWNSYSYGDNKNIIFNVYAALSPTIPTTSSSLFCTVTSTAVSLKTSCAGPSSGGISLTLGNTYNFIVVATNQSGDTAASTGVSLTSNSMSFLFNYPQIINSPTGNPTLTNTGGAVGTSVTYTGTLGNWNDSSNCTYQFYSNNNPITAASGTITSSSIPPTYVTTNSCQIISFSVTCKNLLSPTLSGTTVFNKPASTNVINGVDTNAIFSNYYGRVGSYVNTNWSTQFLGFLNSLLNNGIPLPDYMYAMRNTQNATSGTALYDLYCSEHNAAGVNFAFSDARGIKNPITTSPIASVSSVFTSGNPSSIVAITRTPATNSSLNGVSNYFGYNNSANSVYLNPSYINVTPNVLSCSLVAGMNDFWGVSLGSNSFNYLLNSCNTSNSSNTTLNGNWNIGKYSGTNSDGLNEYMAFAAAWTSTALTQTQLNQVKQAYYPTLGQGLQTYLYSASWDRSTLQRCVIDTVTGALGICKQMSLSGLNSPSTAIINYNTTNNSYTMYIANFVSSNIVKCPVDLTNGSIGTCTTAVSSPSITNPHGLSIFNGNAYVMGYNGPVKMYQCPLNSTTGAFGTCNSITIANNGLQGSFIYPTGSTNYLYNVTSGGIVWDCPIAANGTLSTCTRTGTTDATGTGGNYVTLSNSRSIYIINLNGTNYGYISDSTTNTVIKCTVNSSGYFTLCATAQTGFNNARGIAIYISTNGNINLYVANRSANTISVCPITASNGNIGTCSVTNGSSAGFDFPESLFIQNY</sequence>
<dbReference type="CDD" id="cd00063">
    <property type="entry name" value="FN3"/>
    <property type="match status" value="8"/>
</dbReference>
<name>A0A1L4D0P4_9BACT</name>
<keyword evidence="1" id="KW-0677">Repeat</keyword>
<feature type="transmembrane region" description="Helical" evidence="2">
    <location>
        <begin position="7"/>
        <end position="28"/>
    </location>
</feature>
<feature type="domain" description="Fibronectin type-III" evidence="3">
    <location>
        <begin position="516"/>
        <end position="614"/>
    </location>
</feature>
<keyword evidence="5" id="KW-1185">Reference proteome</keyword>
<dbReference type="SMART" id="SM00060">
    <property type="entry name" value="FN3"/>
    <property type="match status" value="26"/>
</dbReference>
<feature type="domain" description="Fibronectin type-III" evidence="3">
    <location>
        <begin position="320"/>
        <end position="423"/>
    </location>
</feature>
<dbReference type="InterPro" id="IPR050964">
    <property type="entry name" value="Striated_Muscle_Regulatory"/>
</dbReference>
<organism evidence="4 5">
    <name type="scientific">Silvanigrella aquatica</name>
    <dbReference type="NCBI Taxonomy" id="1915309"/>
    <lineage>
        <taxon>Bacteria</taxon>
        <taxon>Pseudomonadati</taxon>
        <taxon>Bdellovibrionota</taxon>
        <taxon>Oligoflexia</taxon>
        <taxon>Silvanigrellales</taxon>
        <taxon>Silvanigrellaceae</taxon>
        <taxon>Silvanigrella</taxon>
    </lineage>
</organism>
<proteinExistence type="predicted"/>
<dbReference type="Pfam" id="PF00041">
    <property type="entry name" value="fn3"/>
    <property type="match status" value="5"/>
</dbReference>
<evidence type="ECO:0000313" key="4">
    <source>
        <dbReference type="EMBL" id="APJ03783.1"/>
    </source>
</evidence>
<evidence type="ECO:0000259" key="3">
    <source>
        <dbReference type="PROSITE" id="PS50853"/>
    </source>
</evidence>
<feature type="domain" description="Fibronectin type-III" evidence="3">
    <location>
        <begin position="1971"/>
        <end position="2065"/>
    </location>
</feature>
<feature type="domain" description="Fibronectin type-III" evidence="3">
    <location>
        <begin position="1587"/>
        <end position="1684"/>
    </location>
</feature>
<dbReference type="Proteomes" id="UP000184731">
    <property type="component" value="Chromosome"/>
</dbReference>
<feature type="domain" description="Fibronectin type-III" evidence="3">
    <location>
        <begin position="2281"/>
        <end position="2381"/>
    </location>
</feature>
<feature type="domain" description="Fibronectin type-III" evidence="3">
    <location>
        <begin position="222"/>
        <end position="319"/>
    </location>
</feature>
<feature type="domain" description="Fibronectin type-III" evidence="3">
    <location>
        <begin position="1486"/>
        <end position="1584"/>
    </location>
</feature>
<dbReference type="PROSITE" id="PS50853">
    <property type="entry name" value="FN3"/>
    <property type="match status" value="17"/>
</dbReference>
<feature type="domain" description="Fibronectin type-III" evidence="3">
    <location>
        <begin position="2159"/>
        <end position="2270"/>
    </location>
</feature>
<feature type="domain" description="Fibronectin type-III" evidence="3">
    <location>
        <begin position="1687"/>
        <end position="1788"/>
    </location>
</feature>
<dbReference type="EMBL" id="CP017834">
    <property type="protein sequence ID" value="APJ03783.1"/>
    <property type="molecule type" value="Genomic_DNA"/>
</dbReference>
<dbReference type="InterPro" id="IPR013783">
    <property type="entry name" value="Ig-like_fold"/>
</dbReference>